<comment type="caution">
    <text evidence="8">The sequence shown here is derived from an EMBL/GenBank/DDBJ whole genome shotgun (WGS) entry which is preliminary data.</text>
</comment>
<dbReference type="RefSeq" id="WP_056962202.1">
    <property type="nucleotide sequence ID" value="NZ_AZEU01000004.1"/>
</dbReference>
<feature type="transmembrane region" description="Helical" evidence="7">
    <location>
        <begin position="35"/>
        <end position="56"/>
    </location>
</feature>
<organism evidence="8 9">
    <name type="scientific">Lacticaseibacillus manihotivorans DSM 13343 = JCM 12514</name>
    <dbReference type="NCBI Taxonomy" id="1423769"/>
    <lineage>
        <taxon>Bacteria</taxon>
        <taxon>Bacillati</taxon>
        <taxon>Bacillota</taxon>
        <taxon>Bacilli</taxon>
        <taxon>Lactobacillales</taxon>
        <taxon>Lactobacillaceae</taxon>
        <taxon>Lacticaseibacillus</taxon>
    </lineage>
</organism>
<evidence type="ECO:0000256" key="1">
    <source>
        <dbReference type="ARBA" id="ARBA00004141"/>
    </source>
</evidence>
<dbReference type="Proteomes" id="UP000051790">
    <property type="component" value="Unassembled WGS sequence"/>
</dbReference>
<feature type="transmembrane region" description="Helical" evidence="7">
    <location>
        <begin position="240"/>
        <end position="258"/>
    </location>
</feature>
<dbReference type="Pfam" id="PF00950">
    <property type="entry name" value="ABC-3"/>
    <property type="match status" value="1"/>
</dbReference>
<dbReference type="InterPro" id="IPR037294">
    <property type="entry name" value="ABC_BtuC-like"/>
</dbReference>
<dbReference type="EMBL" id="AZEU01000004">
    <property type="protein sequence ID" value="KRL54112.1"/>
    <property type="molecule type" value="Genomic_DNA"/>
</dbReference>
<feature type="transmembrane region" description="Helical" evidence="7">
    <location>
        <begin position="169"/>
        <end position="199"/>
    </location>
</feature>
<evidence type="ECO:0000256" key="7">
    <source>
        <dbReference type="SAM" id="Phobius"/>
    </source>
</evidence>
<accession>A0A0R1RAE0</accession>
<dbReference type="OrthoDB" id="9798540at2"/>
<dbReference type="SUPFAM" id="SSF81345">
    <property type="entry name" value="ABC transporter involved in vitamin B12 uptake, BtuC"/>
    <property type="match status" value="1"/>
</dbReference>
<dbReference type="PANTHER" id="PTHR30477:SF13">
    <property type="entry name" value="IRON TRANSPORT SYSTEM MEMBRANE PROTEIN HI_0360-RELATED"/>
    <property type="match status" value="1"/>
</dbReference>
<evidence type="ECO:0000313" key="8">
    <source>
        <dbReference type="EMBL" id="KRL54112.1"/>
    </source>
</evidence>
<evidence type="ECO:0000256" key="5">
    <source>
        <dbReference type="ARBA" id="ARBA00023136"/>
    </source>
</evidence>
<keyword evidence="6" id="KW-0813">Transport</keyword>
<feature type="transmembrane region" description="Helical" evidence="7">
    <location>
        <begin position="131"/>
        <end position="149"/>
    </location>
</feature>
<dbReference type="InterPro" id="IPR001626">
    <property type="entry name" value="ABC_TroCD"/>
</dbReference>
<reference evidence="8 9" key="1">
    <citation type="journal article" date="2015" name="Genome Announc.">
        <title>Expanding the biotechnology potential of lactobacilli through comparative genomics of 213 strains and associated genera.</title>
        <authorList>
            <person name="Sun Z."/>
            <person name="Harris H.M."/>
            <person name="McCann A."/>
            <person name="Guo C."/>
            <person name="Argimon S."/>
            <person name="Zhang W."/>
            <person name="Yang X."/>
            <person name="Jeffery I.B."/>
            <person name="Cooney J.C."/>
            <person name="Kagawa T.F."/>
            <person name="Liu W."/>
            <person name="Song Y."/>
            <person name="Salvetti E."/>
            <person name="Wrobel A."/>
            <person name="Rasinkangas P."/>
            <person name="Parkhill J."/>
            <person name="Rea M.C."/>
            <person name="O'Sullivan O."/>
            <person name="Ritari J."/>
            <person name="Douillard F.P."/>
            <person name="Paul Ross R."/>
            <person name="Yang R."/>
            <person name="Briner A.E."/>
            <person name="Felis G.E."/>
            <person name="de Vos W.M."/>
            <person name="Barrangou R."/>
            <person name="Klaenhammer T.R."/>
            <person name="Caufield P.W."/>
            <person name="Cui Y."/>
            <person name="Zhang H."/>
            <person name="O'Toole P.W."/>
        </authorList>
    </citation>
    <scope>NUCLEOTIDE SEQUENCE [LARGE SCALE GENOMIC DNA]</scope>
    <source>
        <strain evidence="8 9">DSM 13343</strain>
    </source>
</reference>
<name>A0A0R1RAE0_9LACO</name>
<dbReference type="GO" id="GO:0055085">
    <property type="term" value="P:transmembrane transport"/>
    <property type="evidence" value="ECO:0007669"/>
    <property type="project" value="InterPro"/>
</dbReference>
<feature type="transmembrane region" description="Helical" evidence="7">
    <location>
        <begin position="211"/>
        <end position="234"/>
    </location>
</feature>
<evidence type="ECO:0000313" key="9">
    <source>
        <dbReference type="Proteomes" id="UP000051790"/>
    </source>
</evidence>
<keyword evidence="3 6" id="KW-0812">Transmembrane</keyword>
<feature type="transmembrane region" description="Helical" evidence="7">
    <location>
        <begin position="6"/>
        <end position="28"/>
    </location>
</feature>
<evidence type="ECO:0000256" key="6">
    <source>
        <dbReference type="RuleBase" id="RU003943"/>
    </source>
</evidence>
<sequence>MFTYAFMQNAWLASTFIAITCGLVGVFVTARGMSFLAHTLSEVGFAGAAFAVFMGIRPLDGMLLFTIISSITVGKLSVQQSRREASISAVSSLFVGLGILFLSLSSASASYATTILFGSIIGISRGDVWQLLALALAVLITMSVGYRRLAYDSFDATGATAQGVRRNLISIYFLLILAVSVSIGAQIVGSLLVFILLTLPPSVAKYLGKTLPQMLLISVGAALIGVWAGLALGYYTNWPVTFFIAAIEFTFYFIALGIHRWRLD</sequence>
<dbReference type="AlphaFoldDB" id="A0A0R1RAE0"/>
<comment type="subcellular location">
    <subcellularLocation>
        <location evidence="6">Cell membrane</location>
        <topology evidence="6">Multi-pass membrane protein</topology>
    </subcellularLocation>
    <subcellularLocation>
        <location evidence="1">Membrane</location>
        <topology evidence="1">Multi-pass membrane protein</topology>
    </subcellularLocation>
</comment>
<protein>
    <submittedName>
        <fullName evidence="8">ABC-type Mn2+ Zn2+ transport system, permease component</fullName>
    </submittedName>
</protein>
<keyword evidence="9" id="KW-1185">Reference proteome</keyword>
<feature type="transmembrane region" description="Helical" evidence="7">
    <location>
        <begin position="85"/>
        <end position="102"/>
    </location>
</feature>
<evidence type="ECO:0000256" key="3">
    <source>
        <dbReference type="ARBA" id="ARBA00022692"/>
    </source>
</evidence>
<evidence type="ECO:0000256" key="4">
    <source>
        <dbReference type="ARBA" id="ARBA00022989"/>
    </source>
</evidence>
<gene>
    <name evidence="8" type="ORF">FD01_GL002965</name>
</gene>
<dbReference type="GO" id="GO:0043190">
    <property type="term" value="C:ATP-binding cassette (ABC) transporter complex"/>
    <property type="evidence" value="ECO:0007669"/>
    <property type="project" value="InterPro"/>
</dbReference>
<dbReference type="PANTHER" id="PTHR30477">
    <property type="entry name" value="ABC-TRANSPORTER METAL-BINDING PROTEIN"/>
    <property type="match status" value="1"/>
</dbReference>
<proteinExistence type="inferred from homology"/>
<comment type="similarity">
    <text evidence="2 6">Belongs to the ABC-3 integral membrane protein family.</text>
</comment>
<dbReference type="GO" id="GO:0010043">
    <property type="term" value="P:response to zinc ion"/>
    <property type="evidence" value="ECO:0007669"/>
    <property type="project" value="TreeGrafter"/>
</dbReference>
<evidence type="ECO:0000256" key="2">
    <source>
        <dbReference type="ARBA" id="ARBA00008034"/>
    </source>
</evidence>
<keyword evidence="5 7" id="KW-0472">Membrane</keyword>
<keyword evidence="4 7" id="KW-1133">Transmembrane helix</keyword>
<dbReference type="PATRIC" id="fig|1423769.4.peg.3197"/>
<feature type="transmembrane region" description="Helical" evidence="7">
    <location>
        <begin position="62"/>
        <end position="78"/>
    </location>
</feature>
<dbReference type="Gene3D" id="1.10.3470.10">
    <property type="entry name" value="ABC transporter involved in vitamin B12 uptake, BtuC"/>
    <property type="match status" value="1"/>
</dbReference>